<organism evidence="1 2">
    <name type="scientific">Perkinsus chesapeaki</name>
    <name type="common">Clam parasite</name>
    <name type="synonym">Perkinsus andrewsi</name>
    <dbReference type="NCBI Taxonomy" id="330153"/>
    <lineage>
        <taxon>Eukaryota</taxon>
        <taxon>Sar</taxon>
        <taxon>Alveolata</taxon>
        <taxon>Perkinsozoa</taxon>
        <taxon>Perkinsea</taxon>
        <taxon>Perkinsida</taxon>
        <taxon>Perkinsidae</taxon>
        <taxon>Perkinsus</taxon>
    </lineage>
</organism>
<name>A0A7J6LN81_PERCH</name>
<evidence type="ECO:0000313" key="1">
    <source>
        <dbReference type="EMBL" id="KAF4660714.1"/>
    </source>
</evidence>
<gene>
    <name evidence="1" type="ORF">FOL47_007046</name>
</gene>
<keyword evidence="2" id="KW-1185">Reference proteome</keyword>
<reference evidence="1 2" key="1">
    <citation type="submission" date="2020-04" db="EMBL/GenBank/DDBJ databases">
        <title>Perkinsus chesapeaki whole genome sequence.</title>
        <authorList>
            <person name="Bogema D.R."/>
        </authorList>
    </citation>
    <scope>NUCLEOTIDE SEQUENCE [LARGE SCALE GENOMIC DNA]</scope>
    <source>
        <strain evidence="1">ATCC PRA-425</strain>
    </source>
</reference>
<protein>
    <submittedName>
        <fullName evidence="1">Uncharacterized protein</fullName>
    </submittedName>
</protein>
<accession>A0A7J6LN81</accession>
<sequence>MPNEVHRLPEPDHAEGSTVDVEITSTLPVLSTSTQCTTSVVNAACGSDLKSPSDGGAAHPSPILVNGQWYTVHPIEDGDLVPDEGAEAVNGLAERSFDDPPLELLGHQHDCQPQCSIGELLGPEALSPFEEFPKVTYPDENRDDNHSVGLFNVAGAGRRAKGAVGASLESLPSLAAPRVILNNFDRILRRSPSPLRDKLGKAPRPDITLASREGPPLVAQPIAVEADESVSYADESTLIKIDGDVSDLVTPNSPRPGAADLHDDTFALSSDTTGRVLKLRSVQASLFELPGESRAKGVFCQTSDRFHIASKSGYDDTTGNLRPEYICAVELAKELTRQREFVEKMKSLAVLESKLKKKATDLEQREEVHRISRYAFSLQKRVFRRRRMVSLLRYDAAMKSTHV</sequence>
<comment type="caution">
    <text evidence="1">The sequence shown here is derived from an EMBL/GenBank/DDBJ whole genome shotgun (WGS) entry which is preliminary data.</text>
</comment>
<dbReference type="EMBL" id="JAAPAO010000403">
    <property type="protein sequence ID" value="KAF4660714.1"/>
    <property type="molecule type" value="Genomic_DNA"/>
</dbReference>
<dbReference type="AlphaFoldDB" id="A0A7J6LN81"/>
<dbReference type="Proteomes" id="UP000591131">
    <property type="component" value="Unassembled WGS sequence"/>
</dbReference>
<dbReference type="OrthoDB" id="10383250at2759"/>
<proteinExistence type="predicted"/>
<evidence type="ECO:0000313" key="2">
    <source>
        <dbReference type="Proteomes" id="UP000591131"/>
    </source>
</evidence>